<evidence type="ECO:0000256" key="1">
    <source>
        <dbReference type="SAM" id="SignalP"/>
    </source>
</evidence>
<name>H0E0B5_9ACTN</name>
<dbReference type="InterPro" id="IPR006626">
    <property type="entry name" value="PbH1"/>
</dbReference>
<dbReference type="Proteomes" id="UP000005143">
    <property type="component" value="Unassembled WGS sequence"/>
</dbReference>
<dbReference type="AlphaFoldDB" id="H0E0B5"/>
<dbReference type="InterPro" id="IPR011050">
    <property type="entry name" value="Pectin_lyase_fold/virulence"/>
</dbReference>
<keyword evidence="1" id="KW-0732">Signal</keyword>
<dbReference type="SMART" id="SM00710">
    <property type="entry name" value="PbH1"/>
    <property type="match status" value="9"/>
</dbReference>
<feature type="domain" description="Right handed beta helix" evidence="2">
    <location>
        <begin position="202"/>
        <end position="392"/>
    </location>
</feature>
<organism evidence="3 4">
    <name type="scientific">Patulibacter medicamentivorans</name>
    <dbReference type="NCBI Taxonomy" id="1097667"/>
    <lineage>
        <taxon>Bacteria</taxon>
        <taxon>Bacillati</taxon>
        <taxon>Actinomycetota</taxon>
        <taxon>Thermoleophilia</taxon>
        <taxon>Solirubrobacterales</taxon>
        <taxon>Patulibacteraceae</taxon>
        <taxon>Patulibacter</taxon>
    </lineage>
</organism>
<evidence type="ECO:0000313" key="4">
    <source>
        <dbReference type="Proteomes" id="UP000005143"/>
    </source>
</evidence>
<dbReference type="InterPro" id="IPR012334">
    <property type="entry name" value="Pectin_lyas_fold"/>
</dbReference>
<evidence type="ECO:0000313" key="3">
    <source>
        <dbReference type="EMBL" id="EHN12918.1"/>
    </source>
</evidence>
<accession>H0E0B5</accession>
<reference evidence="3 4" key="1">
    <citation type="journal article" date="2013" name="Biodegradation">
        <title>Quantitative proteomic analysis of ibuprofen-degrading Patulibacter sp. strain I11.</title>
        <authorList>
            <person name="Almeida B."/>
            <person name="Kjeldal H."/>
            <person name="Lolas I."/>
            <person name="Knudsen A.D."/>
            <person name="Carvalho G."/>
            <person name="Nielsen K.L."/>
            <person name="Barreto Crespo M.T."/>
            <person name="Stensballe A."/>
            <person name="Nielsen J.L."/>
        </authorList>
    </citation>
    <scope>NUCLEOTIDE SEQUENCE [LARGE SCALE GENOMIC DNA]</scope>
    <source>
        <strain evidence="3 4">I11</strain>
    </source>
</reference>
<feature type="chain" id="PRO_5003531471" description="Right handed beta helix domain-containing protein" evidence="1">
    <location>
        <begin position="21"/>
        <end position="526"/>
    </location>
</feature>
<keyword evidence="4" id="KW-1185">Reference proteome</keyword>
<comment type="caution">
    <text evidence="3">The sequence shown here is derived from an EMBL/GenBank/DDBJ whole genome shotgun (WGS) entry which is preliminary data.</text>
</comment>
<dbReference type="EMBL" id="AGUD01000006">
    <property type="protein sequence ID" value="EHN12918.1"/>
    <property type="molecule type" value="Genomic_DNA"/>
</dbReference>
<gene>
    <name evidence="3" type="ORF">PAI11_02230</name>
</gene>
<dbReference type="PATRIC" id="fig|1097667.3.peg.222"/>
<dbReference type="Gene3D" id="2.160.20.10">
    <property type="entry name" value="Single-stranded right-handed beta-helix, Pectin lyase-like"/>
    <property type="match status" value="1"/>
</dbReference>
<proteinExistence type="predicted"/>
<dbReference type="InterPro" id="IPR039448">
    <property type="entry name" value="Beta_helix"/>
</dbReference>
<dbReference type="Pfam" id="PF13229">
    <property type="entry name" value="Beta_helix"/>
    <property type="match status" value="1"/>
</dbReference>
<evidence type="ECO:0000259" key="2">
    <source>
        <dbReference type="Pfam" id="PF13229"/>
    </source>
</evidence>
<feature type="signal peptide" evidence="1">
    <location>
        <begin position="1"/>
        <end position="20"/>
    </location>
</feature>
<sequence length="526" mass="54264">MCVAATIGVGALALAGPAAAANTTYYVDAASGSDANAGTSTATAWKTLAKVNATTFGAGDKILLHTDQTWVEQLRPKGSGVAGNPITIGNYGGGAKPIVDGKNVAGGGAGGGAVYLVNQSYWTITGLEVTNDNGTNNVVGSNRVGILVNNTSGNLKTGITIKDNYVRDVNGCFNCNGANGQTNGGISVVADTMNGLGNGASSYKDVQITDNVVERVGRTGINFDDYSTGFLLYFVSQDALSKNVTIARNTLKDIDSDGIILRGSKENLIEHNTVDGAGSVTVSGTQPGTVGMFVAKTTNTVMQFNEVSRVQTHVVDGHAYDVDLFAYNTIVQHNYSHDNEGGLILLMGGLGSGSNATVRYNLSVNDGFAGDKGIVSLSSGLLNGSKIYNNTIYIKAGLNSPPIAQQGWSGDNNNGWWFRNNVVVNHGTGTWALPKGAGTTISNNLIYGNHTAGEPADPQKITADPQMLAPSDTAPYGIANVGGYQLAPTSPAVGTGALIPDNGGRDFFGRPVSATAAPTRGFHEVN</sequence>
<dbReference type="SUPFAM" id="SSF51126">
    <property type="entry name" value="Pectin lyase-like"/>
    <property type="match status" value="2"/>
</dbReference>
<protein>
    <recommendedName>
        <fullName evidence="2">Right handed beta helix domain-containing protein</fullName>
    </recommendedName>
</protein>